<dbReference type="EMBL" id="JABFJV010000202">
    <property type="protein sequence ID" value="NOK37078.1"/>
    <property type="molecule type" value="Genomic_DNA"/>
</dbReference>
<dbReference type="CDD" id="cd00060">
    <property type="entry name" value="FHA"/>
    <property type="match status" value="1"/>
</dbReference>
<keyword evidence="3" id="KW-1185">Reference proteome</keyword>
<comment type="caution">
    <text evidence="2">The sequence shown here is derived from an EMBL/GenBank/DDBJ whole genome shotgun (WGS) entry which is preliminary data.</text>
</comment>
<evidence type="ECO:0000313" key="3">
    <source>
        <dbReference type="Proteomes" id="UP000563426"/>
    </source>
</evidence>
<dbReference type="AlphaFoldDB" id="A0A3A8HRJ0"/>
<evidence type="ECO:0000259" key="1">
    <source>
        <dbReference type="PROSITE" id="PS50006"/>
    </source>
</evidence>
<dbReference type="Proteomes" id="UP000563426">
    <property type="component" value="Unassembled WGS sequence"/>
</dbReference>
<dbReference type="RefSeq" id="WP_120527821.1">
    <property type="nucleotide sequence ID" value="NZ_JABFJV010000202.1"/>
</dbReference>
<dbReference type="SUPFAM" id="SSF49879">
    <property type="entry name" value="SMAD/FHA domain"/>
    <property type="match status" value="1"/>
</dbReference>
<evidence type="ECO:0000313" key="2">
    <source>
        <dbReference type="EMBL" id="NOK37078.1"/>
    </source>
</evidence>
<dbReference type="PROSITE" id="PS50006">
    <property type="entry name" value="FHA_DOMAIN"/>
    <property type="match status" value="1"/>
</dbReference>
<reference evidence="2 3" key="1">
    <citation type="submission" date="2020-05" db="EMBL/GenBank/DDBJ databases">
        <authorList>
            <person name="Whitworth D."/>
        </authorList>
    </citation>
    <scope>NUCLEOTIDE SEQUENCE [LARGE SCALE GENOMIC DNA]</scope>
    <source>
        <strain evidence="2 3">AB043B</strain>
    </source>
</reference>
<dbReference type="Pfam" id="PF00498">
    <property type="entry name" value="FHA"/>
    <property type="match status" value="1"/>
</dbReference>
<dbReference type="InterPro" id="IPR000253">
    <property type="entry name" value="FHA_dom"/>
</dbReference>
<accession>A0A3A8HRJ0</accession>
<sequence>MALPFRPSVPGGQPVGRADILSTMPQAHAPKYVALTLVTSVGQEIPVTGTSFTIGRQFDCDYRPDSVQISRRHTLLIHGPEGWFAEDMGSAMGTVHNQRPLTARQRLADGDELGVADVKLRIRLR</sequence>
<feature type="domain" description="FHA" evidence="1">
    <location>
        <begin position="52"/>
        <end position="101"/>
    </location>
</feature>
<dbReference type="Gene3D" id="2.60.200.20">
    <property type="match status" value="1"/>
</dbReference>
<protein>
    <submittedName>
        <fullName evidence="2">FHA domain-containing protein</fullName>
    </submittedName>
</protein>
<gene>
    <name evidence="2" type="ORF">HMI49_28155</name>
</gene>
<dbReference type="OrthoDB" id="4336084at2"/>
<name>A0A3A8HRJ0_9BACT</name>
<proteinExistence type="predicted"/>
<dbReference type="InterPro" id="IPR008984">
    <property type="entry name" value="SMAD_FHA_dom_sf"/>
</dbReference>
<organism evidence="2 3">
    <name type="scientific">Corallococcus exercitus</name>
    <dbReference type="NCBI Taxonomy" id="2316736"/>
    <lineage>
        <taxon>Bacteria</taxon>
        <taxon>Pseudomonadati</taxon>
        <taxon>Myxococcota</taxon>
        <taxon>Myxococcia</taxon>
        <taxon>Myxococcales</taxon>
        <taxon>Cystobacterineae</taxon>
        <taxon>Myxococcaceae</taxon>
        <taxon>Corallococcus</taxon>
    </lineage>
</organism>